<evidence type="ECO:0000313" key="4">
    <source>
        <dbReference type="Proteomes" id="UP001500707"/>
    </source>
</evidence>
<dbReference type="RefSeq" id="WP_346180058.1">
    <property type="nucleotide sequence ID" value="NZ_BAABCE010000001.1"/>
</dbReference>
<dbReference type="InterPro" id="IPR007312">
    <property type="entry name" value="Phosphoesterase"/>
</dbReference>
<sequence>MTGPDRSHAMDHVVAVLFENRSFDNLLGRLYEPGEVPSFEGVIGKDLGNPIPSWAEDGADRERVPYGVAPDMDIPNPDPGEEYQHLNTQLFGVIDPPGNRGVPAEKMASPYNAPSEAGRVPTMDGFVADYISAVTAETGRQPVYDEYAQIMTGYAPARMPVLSALARGFATFDHWFCEVPSQTFTNRSFFNAGTASGYVVNMSPADSFPVHNTAETVFDRLEAHGLTWRVYCSPPARMPFTGIIHAARLRDRFANFHSTDRFFEDAANGTLPNYSFIEPALVYGHNDMHPPEGALFPGLTFDTPSSLLGGEALLAQLYDAVRSSSSPTGSNAFNTLFVVTFDEAGGTYDHVPPPPALPPDPAAPAGQYGFRFDRSGIRIPAVAISAWAPEHAVVTGIHRSTSVIHTLRERWSLGPAFSAREAVAPDLRAVLTLDTPRDPQNWPDVHPRPVPEFDEAMVPPDLPLRGLAKAMFFAFLGLGRELGQTVPDIGPDTALTGAEGLAMIHDMFGHMFPNLNNQR</sequence>
<evidence type="ECO:0000256" key="2">
    <source>
        <dbReference type="ARBA" id="ARBA00023026"/>
    </source>
</evidence>
<dbReference type="Pfam" id="PF04185">
    <property type="entry name" value="Phosphoesterase"/>
    <property type="match status" value="1"/>
</dbReference>
<dbReference type="PANTHER" id="PTHR31956:SF1">
    <property type="entry name" value="NON-SPECIFIC PHOSPHOLIPASE C1"/>
    <property type="match status" value="1"/>
</dbReference>
<evidence type="ECO:0000256" key="1">
    <source>
        <dbReference type="ARBA" id="ARBA00022801"/>
    </source>
</evidence>
<organism evidence="3 4">
    <name type="scientific">Streptomyces osmaniensis</name>
    <dbReference type="NCBI Taxonomy" id="593134"/>
    <lineage>
        <taxon>Bacteria</taxon>
        <taxon>Bacillati</taxon>
        <taxon>Actinomycetota</taxon>
        <taxon>Actinomycetes</taxon>
        <taxon>Kitasatosporales</taxon>
        <taxon>Streptomycetaceae</taxon>
        <taxon>Streptomyces</taxon>
    </lineage>
</organism>
<dbReference type="Gene3D" id="3.40.720.10">
    <property type="entry name" value="Alkaline Phosphatase, subunit A"/>
    <property type="match status" value="2"/>
</dbReference>
<proteinExistence type="predicted"/>
<protein>
    <submittedName>
        <fullName evidence="3">Alkaline phosphatase family protein</fullName>
    </submittedName>
</protein>
<gene>
    <name evidence="3" type="ORF">GCM10022295_05610</name>
</gene>
<name>A0ABP6V3Q3_9ACTN</name>
<keyword evidence="1" id="KW-0378">Hydrolase</keyword>
<accession>A0ABP6V3Q3</accession>
<dbReference type="Proteomes" id="UP001500707">
    <property type="component" value="Unassembled WGS sequence"/>
</dbReference>
<keyword evidence="2" id="KW-0843">Virulence</keyword>
<evidence type="ECO:0000313" key="3">
    <source>
        <dbReference type="EMBL" id="GAA3526415.1"/>
    </source>
</evidence>
<dbReference type="PANTHER" id="PTHR31956">
    <property type="entry name" value="NON-SPECIFIC PHOSPHOLIPASE C4-RELATED"/>
    <property type="match status" value="1"/>
</dbReference>
<reference evidence="4" key="1">
    <citation type="journal article" date="2019" name="Int. J. Syst. Evol. Microbiol.">
        <title>The Global Catalogue of Microorganisms (GCM) 10K type strain sequencing project: providing services to taxonomists for standard genome sequencing and annotation.</title>
        <authorList>
            <consortium name="The Broad Institute Genomics Platform"/>
            <consortium name="The Broad Institute Genome Sequencing Center for Infectious Disease"/>
            <person name="Wu L."/>
            <person name="Ma J."/>
        </authorList>
    </citation>
    <scope>NUCLEOTIDE SEQUENCE [LARGE SCALE GENOMIC DNA]</scope>
    <source>
        <strain evidence="4">JCM 17656</strain>
    </source>
</reference>
<dbReference type="SUPFAM" id="SSF53649">
    <property type="entry name" value="Alkaline phosphatase-like"/>
    <property type="match status" value="1"/>
</dbReference>
<dbReference type="InterPro" id="IPR017850">
    <property type="entry name" value="Alkaline_phosphatase_core_sf"/>
</dbReference>
<comment type="caution">
    <text evidence="3">The sequence shown here is derived from an EMBL/GenBank/DDBJ whole genome shotgun (WGS) entry which is preliminary data.</text>
</comment>
<dbReference type="EMBL" id="BAABCE010000001">
    <property type="protein sequence ID" value="GAA3526415.1"/>
    <property type="molecule type" value="Genomic_DNA"/>
</dbReference>
<keyword evidence="4" id="KW-1185">Reference proteome</keyword>